<reference evidence="9" key="1">
    <citation type="submission" date="2022-01" db="EMBL/GenBank/DDBJ databases">
        <authorList>
            <person name="King R."/>
        </authorList>
    </citation>
    <scope>NUCLEOTIDE SEQUENCE</scope>
</reference>
<feature type="transmembrane region" description="Helical" evidence="7">
    <location>
        <begin position="61"/>
        <end position="85"/>
    </location>
</feature>
<protein>
    <recommendedName>
        <fullName evidence="7">Sodium/potassium-transporting ATPase subunit beta-1-interacting protein</fullName>
        <shortName evidence="7">Na(+)/K(+)-transporting ATPase subunit beta-1-interacting protein</shortName>
    </recommendedName>
</protein>
<evidence type="ECO:0000256" key="4">
    <source>
        <dbReference type="ARBA" id="ARBA00022692"/>
    </source>
</evidence>
<feature type="transmembrane region" description="Helical" evidence="7">
    <location>
        <begin position="33"/>
        <end position="54"/>
    </location>
</feature>
<evidence type="ECO:0000313" key="10">
    <source>
        <dbReference type="Proteomes" id="UP001152798"/>
    </source>
</evidence>
<comment type="caution">
    <text evidence="7">Lacks conserved residue(s) required for the propagation of feature annotation.</text>
</comment>
<evidence type="ECO:0000256" key="6">
    <source>
        <dbReference type="ARBA" id="ARBA00023136"/>
    </source>
</evidence>
<dbReference type="OrthoDB" id="10050321at2759"/>
<evidence type="ECO:0000256" key="7">
    <source>
        <dbReference type="RuleBase" id="RU368041"/>
    </source>
</evidence>
<dbReference type="PANTHER" id="PTHR13084:SF6">
    <property type="entry name" value="SODIUM_POTASSIUM-TRANSPORTING ATPASE SUBUNIT BETA-1-INTERACTING PROTEIN"/>
    <property type="match status" value="1"/>
</dbReference>
<keyword evidence="6 7" id="KW-0472">Membrane</keyword>
<sequence>MGCNKRLFLLSTCCSQLITTIWRQVFDFLGFMWCPIIVNFFQIIFVIFGFFGAWQYKSSYLLTYCLWTLFWIGWNSFIFCFYLNIGILNREWDVLSLGAGSISWWEANGPGCKALFLPNQTGIETEPWHPLRPDLVTGCIIRYYNLEATQAALHALLGIIGFGFCVSLSNTIKNGEQETPSTLKKTIQSPLYPVDLIPRRVNNGPDFSGDSIDEIDPRVSRPMTPRRVKRRSDSRGCHTGSLPRRQHGGRSSLRSSRRNRSSHPPRNDETSRPLSGHTNLMFRHSPENSYDEERPPSARSSYSNFHGTRAHSYRHFLVSGPPGYTPQSETPI</sequence>
<evidence type="ECO:0000313" key="9">
    <source>
        <dbReference type="EMBL" id="CAH1405550.1"/>
    </source>
</evidence>
<comment type="subcellular location">
    <subcellularLocation>
        <location evidence="1 7">Cell membrane</location>
        <topology evidence="1 7">Multi-pass membrane protein</topology>
    </subcellularLocation>
</comment>
<dbReference type="Pfam" id="PF05640">
    <property type="entry name" value="NKAIN"/>
    <property type="match status" value="1"/>
</dbReference>
<dbReference type="GO" id="GO:0005886">
    <property type="term" value="C:plasma membrane"/>
    <property type="evidence" value="ECO:0007669"/>
    <property type="project" value="UniProtKB-SubCell"/>
</dbReference>
<organism evidence="9 10">
    <name type="scientific">Nezara viridula</name>
    <name type="common">Southern green stink bug</name>
    <name type="synonym">Cimex viridulus</name>
    <dbReference type="NCBI Taxonomy" id="85310"/>
    <lineage>
        <taxon>Eukaryota</taxon>
        <taxon>Metazoa</taxon>
        <taxon>Ecdysozoa</taxon>
        <taxon>Arthropoda</taxon>
        <taxon>Hexapoda</taxon>
        <taxon>Insecta</taxon>
        <taxon>Pterygota</taxon>
        <taxon>Neoptera</taxon>
        <taxon>Paraneoptera</taxon>
        <taxon>Hemiptera</taxon>
        <taxon>Heteroptera</taxon>
        <taxon>Panheteroptera</taxon>
        <taxon>Pentatomomorpha</taxon>
        <taxon>Pentatomoidea</taxon>
        <taxon>Pentatomidae</taxon>
        <taxon>Pentatominae</taxon>
        <taxon>Nezara</taxon>
    </lineage>
</organism>
<keyword evidence="10" id="KW-1185">Reference proteome</keyword>
<evidence type="ECO:0000256" key="5">
    <source>
        <dbReference type="ARBA" id="ARBA00022989"/>
    </source>
</evidence>
<keyword evidence="3 7" id="KW-1003">Cell membrane</keyword>
<keyword evidence="4 7" id="KW-0812">Transmembrane</keyword>
<dbReference type="EMBL" id="OV725082">
    <property type="protein sequence ID" value="CAH1405550.1"/>
    <property type="molecule type" value="Genomic_DNA"/>
</dbReference>
<accession>A0A9P0MV38</accession>
<evidence type="ECO:0000256" key="8">
    <source>
        <dbReference type="SAM" id="MobiDB-lite"/>
    </source>
</evidence>
<evidence type="ECO:0000256" key="2">
    <source>
        <dbReference type="ARBA" id="ARBA00006364"/>
    </source>
</evidence>
<dbReference type="GO" id="GO:0002028">
    <property type="term" value="P:regulation of sodium ion transport"/>
    <property type="evidence" value="ECO:0007669"/>
    <property type="project" value="UniProtKB-UniRule"/>
</dbReference>
<keyword evidence="5 7" id="KW-1133">Transmembrane helix</keyword>
<name>A0A9P0MV38_NEZVI</name>
<comment type="similarity">
    <text evidence="2 7">Belongs to the NKAIN family.</text>
</comment>
<gene>
    <name evidence="9" type="ORF">NEZAVI_LOCUS13735</name>
</gene>
<dbReference type="AlphaFoldDB" id="A0A9P0MV38"/>
<dbReference type="Proteomes" id="UP001152798">
    <property type="component" value="Chromosome 6"/>
</dbReference>
<evidence type="ECO:0000256" key="1">
    <source>
        <dbReference type="ARBA" id="ARBA00004651"/>
    </source>
</evidence>
<dbReference type="InterPro" id="IPR008516">
    <property type="entry name" value="Na/K-Atpase_Interacting"/>
</dbReference>
<proteinExistence type="inferred from homology"/>
<dbReference type="PANTHER" id="PTHR13084">
    <property type="entry name" value="T-CELL LYMPHOMA BREAKPOINT-ASSOCIATED TARGET 1-RELATED"/>
    <property type="match status" value="1"/>
</dbReference>
<feature type="region of interest" description="Disordered" evidence="8">
    <location>
        <begin position="197"/>
        <end position="305"/>
    </location>
</feature>
<evidence type="ECO:0000256" key="3">
    <source>
        <dbReference type="ARBA" id="ARBA00022475"/>
    </source>
</evidence>